<dbReference type="InterPro" id="IPR013922">
    <property type="entry name" value="Cyclin_PHO80-like"/>
</dbReference>
<dbReference type="PANTHER" id="PTHR15615">
    <property type="match status" value="1"/>
</dbReference>
<sequence length="137" mass="15519">DLSQLAHFCADMVCSIWHFNSGLLEKPAEPAFRNFCYQVLSTSQVSVPVILLALVYIQRFKSSSPCTMGADSSEGRLFAVALMLANKFLDDGPFTNRTWSEVTGIPLSEINIMEREFLTILSFDLNMSHREFRSWSK</sequence>
<dbReference type="Proteomes" id="UP000193498">
    <property type="component" value="Unassembled WGS sequence"/>
</dbReference>
<dbReference type="STRING" id="1314790.A0A1Y1Z8L9"/>
<gene>
    <name evidence="1" type="ORF">K493DRAFT_190414</name>
</gene>
<dbReference type="GO" id="GO:0016538">
    <property type="term" value="F:cyclin-dependent protein serine/threonine kinase regulator activity"/>
    <property type="evidence" value="ECO:0007669"/>
    <property type="project" value="TreeGrafter"/>
</dbReference>
<keyword evidence="2" id="KW-1185">Reference proteome</keyword>
<comment type="caution">
    <text evidence="1">The sequence shown here is derived from an EMBL/GenBank/DDBJ whole genome shotgun (WGS) entry which is preliminary data.</text>
</comment>
<dbReference type="AlphaFoldDB" id="A0A1Y1Z8L9"/>
<evidence type="ECO:0008006" key="3">
    <source>
        <dbReference type="Google" id="ProtNLM"/>
    </source>
</evidence>
<organism evidence="1 2">
    <name type="scientific">Basidiobolus meristosporus CBS 931.73</name>
    <dbReference type="NCBI Taxonomy" id="1314790"/>
    <lineage>
        <taxon>Eukaryota</taxon>
        <taxon>Fungi</taxon>
        <taxon>Fungi incertae sedis</taxon>
        <taxon>Zoopagomycota</taxon>
        <taxon>Entomophthoromycotina</taxon>
        <taxon>Basidiobolomycetes</taxon>
        <taxon>Basidiobolales</taxon>
        <taxon>Basidiobolaceae</taxon>
        <taxon>Basidiobolus</taxon>
    </lineage>
</organism>
<feature type="non-terminal residue" evidence="1">
    <location>
        <position position="137"/>
    </location>
</feature>
<dbReference type="OrthoDB" id="244495at2759"/>
<dbReference type="InterPro" id="IPR036915">
    <property type="entry name" value="Cyclin-like_sf"/>
</dbReference>
<dbReference type="InParanoid" id="A0A1Y1Z8L9"/>
<dbReference type="SUPFAM" id="SSF47954">
    <property type="entry name" value="Cyclin-like"/>
    <property type="match status" value="1"/>
</dbReference>
<dbReference type="PANTHER" id="PTHR15615:SF27">
    <property type="entry name" value="PHO85 CYCLIN CLG1"/>
    <property type="match status" value="1"/>
</dbReference>
<dbReference type="CDD" id="cd20557">
    <property type="entry name" value="CYCLIN_ScPCL1-like"/>
    <property type="match status" value="1"/>
</dbReference>
<accession>A0A1Y1Z8L9</accession>
<dbReference type="Gene3D" id="1.10.472.10">
    <property type="entry name" value="Cyclin-like"/>
    <property type="match status" value="1"/>
</dbReference>
<proteinExistence type="predicted"/>
<evidence type="ECO:0000313" key="1">
    <source>
        <dbReference type="EMBL" id="ORY06612.1"/>
    </source>
</evidence>
<evidence type="ECO:0000313" key="2">
    <source>
        <dbReference type="Proteomes" id="UP000193498"/>
    </source>
</evidence>
<dbReference type="GO" id="GO:0019901">
    <property type="term" value="F:protein kinase binding"/>
    <property type="evidence" value="ECO:0007669"/>
    <property type="project" value="InterPro"/>
</dbReference>
<dbReference type="Pfam" id="PF08613">
    <property type="entry name" value="Cyclin"/>
    <property type="match status" value="1"/>
</dbReference>
<feature type="non-terminal residue" evidence="1">
    <location>
        <position position="1"/>
    </location>
</feature>
<name>A0A1Y1Z8L9_9FUNG</name>
<protein>
    <recommendedName>
        <fullName evidence="3">Cyclin N-terminal domain-containing protein</fullName>
    </recommendedName>
</protein>
<dbReference type="GO" id="GO:0005634">
    <property type="term" value="C:nucleus"/>
    <property type="evidence" value="ECO:0007669"/>
    <property type="project" value="TreeGrafter"/>
</dbReference>
<reference evidence="1 2" key="1">
    <citation type="submission" date="2016-07" db="EMBL/GenBank/DDBJ databases">
        <title>Pervasive Adenine N6-methylation of Active Genes in Fungi.</title>
        <authorList>
            <consortium name="DOE Joint Genome Institute"/>
            <person name="Mondo S.J."/>
            <person name="Dannebaum R.O."/>
            <person name="Kuo R.C."/>
            <person name="Labutti K."/>
            <person name="Haridas S."/>
            <person name="Kuo A."/>
            <person name="Salamov A."/>
            <person name="Ahrendt S.R."/>
            <person name="Lipzen A."/>
            <person name="Sullivan W."/>
            <person name="Andreopoulos W.B."/>
            <person name="Clum A."/>
            <person name="Lindquist E."/>
            <person name="Daum C."/>
            <person name="Ramamoorthy G.K."/>
            <person name="Gryganskyi A."/>
            <person name="Culley D."/>
            <person name="Magnuson J.K."/>
            <person name="James T.Y."/>
            <person name="O'Malley M.A."/>
            <person name="Stajich J.E."/>
            <person name="Spatafora J.W."/>
            <person name="Visel A."/>
            <person name="Grigoriev I.V."/>
        </authorList>
    </citation>
    <scope>NUCLEOTIDE SEQUENCE [LARGE SCALE GENOMIC DNA]</scope>
    <source>
        <strain evidence="1 2">CBS 931.73</strain>
    </source>
</reference>
<dbReference type="EMBL" id="MCFE01000015">
    <property type="protein sequence ID" value="ORY06612.1"/>
    <property type="molecule type" value="Genomic_DNA"/>
</dbReference>
<dbReference type="GO" id="GO:0000307">
    <property type="term" value="C:cyclin-dependent protein kinase holoenzyme complex"/>
    <property type="evidence" value="ECO:0007669"/>
    <property type="project" value="TreeGrafter"/>
</dbReference>